<gene>
    <name evidence="2" type="ORF">brsh051_17940</name>
</gene>
<dbReference type="InterPro" id="IPR006175">
    <property type="entry name" value="YjgF/YER057c/UK114"/>
</dbReference>
<dbReference type="AlphaFoldDB" id="A0AAN0KGC4"/>
<accession>A0AAN0KGC4</accession>
<dbReference type="GO" id="GO:0005829">
    <property type="term" value="C:cytosol"/>
    <property type="evidence" value="ECO:0007669"/>
    <property type="project" value="TreeGrafter"/>
</dbReference>
<evidence type="ECO:0000256" key="1">
    <source>
        <dbReference type="ARBA" id="ARBA00010552"/>
    </source>
</evidence>
<dbReference type="Proteomes" id="UP001431656">
    <property type="component" value="Chromosome"/>
</dbReference>
<dbReference type="PANTHER" id="PTHR11803:SF58">
    <property type="entry name" value="PROTEIN HMF1-RELATED"/>
    <property type="match status" value="1"/>
</dbReference>
<keyword evidence="3" id="KW-1185">Reference proteome</keyword>
<dbReference type="GO" id="GO:0019239">
    <property type="term" value="F:deaminase activity"/>
    <property type="evidence" value="ECO:0007669"/>
    <property type="project" value="TreeGrafter"/>
</dbReference>
<reference evidence="2" key="1">
    <citation type="journal article" date="2024" name="Int. J. Syst. Evol. Microbiol.">
        <title>Brooklawnia propionicigenes sp. nov., a facultatively anaerobic, propionate-producing bacterium isolated from a methanogenic reactor treating waste from cattle farms.</title>
        <authorList>
            <person name="Akita Y."/>
            <person name="Ueki A."/>
            <person name="Tonouchi A."/>
            <person name="Sugawara Y."/>
            <person name="Honma S."/>
            <person name="Kaku N."/>
            <person name="Ueki K."/>
        </authorList>
    </citation>
    <scope>NUCLEOTIDE SEQUENCE</scope>
    <source>
        <strain evidence="2">SH051</strain>
    </source>
</reference>
<proteinExistence type="inferred from homology"/>
<dbReference type="Gene3D" id="3.30.1330.40">
    <property type="entry name" value="RutC-like"/>
    <property type="match status" value="1"/>
</dbReference>
<organism evidence="2 3">
    <name type="scientific">Brooklawnia propionicigenes</name>
    <dbReference type="NCBI Taxonomy" id="3041175"/>
    <lineage>
        <taxon>Bacteria</taxon>
        <taxon>Bacillati</taxon>
        <taxon>Actinomycetota</taxon>
        <taxon>Actinomycetes</taxon>
        <taxon>Propionibacteriales</taxon>
        <taxon>Propionibacteriaceae</taxon>
        <taxon>Brooklawnia</taxon>
    </lineage>
</organism>
<name>A0AAN0KGC4_9ACTN</name>
<dbReference type="SUPFAM" id="SSF55298">
    <property type="entry name" value="YjgF-like"/>
    <property type="match status" value="1"/>
</dbReference>
<dbReference type="Pfam" id="PF01042">
    <property type="entry name" value="Ribonuc_L-PSP"/>
    <property type="match status" value="1"/>
</dbReference>
<evidence type="ECO:0000313" key="3">
    <source>
        <dbReference type="Proteomes" id="UP001431656"/>
    </source>
</evidence>
<protein>
    <submittedName>
        <fullName evidence="2">RidA family protein</fullName>
    </submittedName>
</protein>
<dbReference type="PANTHER" id="PTHR11803">
    <property type="entry name" value="2-IMINOBUTANOATE/2-IMINOPROPANOATE DEAMINASE RIDA"/>
    <property type="match status" value="1"/>
</dbReference>
<dbReference type="CDD" id="cd00448">
    <property type="entry name" value="YjgF_YER057c_UK114_family"/>
    <property type="match status" value="1"/>
</dbReference>
<dbReference type="KEGG" id="broo:brsh051_17940"/>
<dbReference type="InterPro" id="IPR035959">
    <property type="entry name" value="RutC-like_sf"/>
</dbReference>
<evidence type="ECO:0000313" key="2">
    <source>
        <dbReference type="EMBL" id="BEH02513.1"/>
    </source>
</evidence>
<dbReference type="EMBL" id="AP028056">
    <property type="protein sequence ID" value="BEH02513.1"/>
    <property type="molecule type" value="Genomic_DNA"/>
</dbReference>
<dbReference type="RefSeq" id="WP_286264204.1">
    <property type="nucleotide sequence ID" value="NZ_AP028056.1"/>
</dbReference>
<sequence length="126" mass="13548">MKPRVISVGESVAAYSHGKVVGNLLFTSGMTSHDPATGAVRGSTIEEQTRYCFELLEQVLAKAGSSLADLVQVQVFLNDIENDFAGFDATYKQIVPAPYPPRATVGADLPGYRIEMLITAFVGSEH</sequence>
<comment type="similarity">
    <text evidence="1">Belongs to the RutC family.</text>
</comment>